<proteinExistence type="predicted"/>
<comment type="caution">
    <text evidence="2">The sequence shown here is derived from an EMBL/GenBank/DDBJ whole genome shotgun (WGS) entry which is preliminary data.</text>
</comment>
<feature type="transmembrane region" description="Helical" evidence="1">
    <location>
        <begin position="76"/>
        <end position="95"/>
    </location>
</feature>
<dbReference type="Proteomes" id="UP000566813">
    <property type="component" value="Unassembled WGS sequence"/>
</dbReference>
<organism evidence="2 3">
    <name type="scientific">Novosphingobium flavum</name>
    <dbReference type="NCBI Taxonomy" id="1778672"/>
    <lineage>
        <taxon>Bacteria</taxon>
        <taxon>Pseudomonadati</taxon>
        <taxon>Pseudomonadota</taxon>
        <taxon>Alphaproteobacteria</taxon>
        <taxon>Sphingomonadales</taxon>
        <taxon>Sphingomonadaceae</taxon>
        <taxon>Novosphingobium</taxon>
    </lineage>
</organism>
<dbReference type="AlphaFoldDB" id="A0A7X1FPC8"/>
<evidence type="ECO:0000256" key="1">
    <source>
        <dbReference type="SAM" id="Phobius"/>
    </source>
</evidence>
<sequence length="98" mass="10880">MTESIDAARARRRVQIEQALAKYPHLSPEGLRELTDYFAREASALDVGLIASNEAIAAPYRQFRAERIDPLKGRDWLVGMVIALAVAAVVAALLWRAF</sequence>
<keyword evidence="1" id="KW-1133">Transmembrane helix</keyword>
<keyword evidence="1" id="KW-0472">Membrane</keyword>
<keyword evidence="1" id="KW-0812">Transmembrane</keyword>
<dbReference type="RefSeq" id="WP_185662659.1">
    <property type="nucleotide sequence ID" value="NZ_JACLAW010000002.1"/>
</dbReference>
<accession>A0A7X1FPC8</accession>
<name>A0A7X1FPC8_9SPHN</name>
<dbReference type="EMBL" id="JACLAW010000002">
    <property type="protein sequence ID" value="MBC2664403.1"/>
    <property type="molecule type" value="Genomic_DNA"/>
</dbReference>
<keyword evidence="3" id="KW-1185">Reference proteome</keyword>
<gene>
    <name evidence="2" type="ORF">H7F51_02600</name>
</gene>
<protein>
    <submittedName>
        <fullName evidence="2">Uncharacterized protein</fullName>
    </submittedName>
</protein>
<reference evidence="2 3" key="1">
    <citation type="submission" date="2020-08" db="EMBL/GenBank/DDBJ databases">
        <title>The genome sequence of type strain Novosphingobium flavum NBRC 111647.</title>
        <authorList>
            <person name="Liu Y."/>
        </authorList>
    </citation>
    <scope>NUCLEOTIDE SEQUENCE [LARGE SCALE GENOMIC DNA]</scope>
    <source>
        <strain evidence="2 3">NBRC 111647</strain>
    </source>
</reference>
<evidence type="ECO:0000313" key="3">
    <source>
        <dbReference type="Proteomes" id="UP000566813"/>
    </source>
</evidence>
<evidence type="ECO:0000313" key="2">
    <source>
        <dbReference type="EMBL" id="MBC2664403.1"/>
    </source>
</evidence>